<dbReference type="Proteomes" id="UP000000646">
    <property type="component" value="Chromosome"/>
</dbReference>
<organism evidence="1 2">
    <name type="scientific">Campylobacter jejuni subsp. jejuni serotype O:23/36 (strain 81-176)</name>
    <dbReference type="NCBI Taxonomy" id="354242"/>
    <lineage>
        <taxon>Bacteria</taxon>
        <taxon>Pseudomonadati</taxon>
        <taxon>Campylobacterota</taxon>
        <taxon>Epsilonproteobacteria</taxon>
        <taxon>Campylobacterales</taxon>
        <taxon>Campylobacteraceae</taxon>
        <taxon>Campylobacter</taxon>
    </lineage>
</organism>
<gene>
    <name evidence="1" type="ordered locus">CJJ81176_1055</name>
</gene>
<dbReference type="KEGG" id="cjj:CJJ81176_1055"/>
<dbReference type="eggNOG" id="ENOG5032MR2">
    <property type="taxonomic scope" value="Bacteria"/>
</dbReference>
<proteinExistence type="predicted"/>
<dbReference type="HOGENOM" id="CLU_191294_0_0_7"/>
<protein>
    <submittedName>
        <fullName evidence="1">Uncharacterized protein</fullName>
    </submittedName>
</protein>
<name>A0A0H3PH34_CAMJJ</name>
<sequence length="83" mass="9639">MDFLDSLKSIKKEMQANTNTSKLAKKSSKSGASVKNLEKLAKDIREKNQETNIDKEMQEIFLKQEKLQDEFSEFIKNTDIKKI</sequence>
<dbReference type="RefSeq" id="WP_002853000.1">
    <property type="nucleotide sequence ID" value="NC_008787.1"/>
</dbReference>
<evidence type="ECO:0000313" key="1">
    <source>
        <dbReference type="EMBL" id="EAQ72138.1"/>
    </source>
</evidence>
<reference evidence="2" key="1">
    <citation type="submission" date="2006-12" db="EMBL/GenBank/DDBJ databases">
        <authorList>
            <person name="Fouts D.E."/>
            <person name="Nelson K.E."/>
            <person name="Sebastian Y."/>
        </authorList>
    </citation>
    <scope>NUCLEOTIDE SEQUENCE [LARGE SCALE GENOMIC DNA]</scope>
    <source>
        <strain evidence="2">81-176</strain>
    </source>
</reference>
<accession>A0A0H3PH34</accession>
<dbReference type="AlphaFoldDB" id="A0A0H3PH34"/>
<dbReference type="EMBL" id="CP000538">
    <property type="protein sequence ID" value="EAQ72138.1"/>
    <property type="molecule type" value="Genomic_DNA"/>
</dbReference>
<evidence type="ECO:0000313" key="2">
    <source>
        <dbReference type="Proteomes" id="UP000000646"/>
    </source>
</evidence>